<feature type="domain" description="ABC transmembrane type-1" evidence="8">
    <location>
        <begin position="88"/>
        <end position="309"/>
    </location>
</feature>
<evidence type="ECO:0000256" key="1">
    <source>
        <dbReference type="ARBA" id="ARBA00004651"/>
    </source>
</evidence>
<dbReference type="SUPFAM" id="SSF161098">
    <property type="entry name" value="MetI-like"/>
    <property type="match status" value="1"/>
</dbReference>
<keyword evidence="5 7" id="KW-1133">Transmembrane helix</keyword>
<feature type="transmembrane region" description="Helical" evidence="7">
    <location>
        <begin position="177"/>
        <end position="195"/>
    </location>
</feature>
<dbReference type="OrthoDB" id="34224at2"/>
<dbReference type="STRING" id="648782.SAMN04488554_2325"/>
<keyword evidence="4 7" id="KW-0812">Transmembrane</keyword>
<comment type="subcellular location">
    <subcellularLocation>
        <location evidence="1 7">Cell membrane</location>
        <topology evidence="1 7">Multi-pass membrane protein</topology>
    </subcellularLocation>
</comment>
<evidence type="ECO:0000313" key="10">
    <source>
        <dbReference type="Proteomes" id="UP000199220"/>
    </source>
</evidence>
<comment type="similarity">
    <text evidence="7">Belongs to the binding-protein-dependent transport system permease family.</text>
</comment>
<keyword evidence="3" id="KW-1003">Cell membrane</keyword>
<dbReference type="InterPro" id="IPR050809">
    <property type="entry name" value="UgpAE/MalFG_permease"/>
</dbReference>
<dbReference type="RefSeq" id="WP_089773303.1">
    <property type="nucleotide sequence ID" value="NZ_FNTX01000002.1"/>
</dbReference>
<organism evidence="9 10">
    <name type="scientific">Ruania alba</name>
    <dbReference type="NCBI Taxonomy" id="648782"/>
    <lineage>
        <taxon>Bacteria</taxon>
        <taxon>Bacillati</taxon>
        <taxon>Actinomycetota</taxon>
        <taxon>Actinomycetes</taxon>
        <taxon>Micrococcales</taxon>
        <taxon>Ruaniaceae</taxon>
        <taxon>Ruania</taxon>
    </lineage>
</organism>
<evidence type="ECO:0000256" key="5">
    <source>
        <dbReference type="ARBA" id="ARBA00022989"/>
    </source>
</evidence>
<evidence type="ECO:0000256" key="2">
    <source>
        <dbReference type="ARBA" id="ARBA00022448"/>
    </source>
</evidence>
<feature type="transmembrane region" description="Helical" evidence="7">
    <location>
        <begin position="234"/>
        <end position="253"/>
    </location>
</feature>
<dbReference type="GO" id="GO:0055085">
    <property type="term" value="P:transmembrane transport"/>
    <property type="evidence" value="ECO:0007669"/>
    <property type="project" value="InterPro"/>
</dbReference>
<dbReference type="EMBL" id="FNTX01000002">
    <property type="protein sequence ID" value="SEE65468.1"/>
    <property type="molecule type" value="Genomic_DNA"/>
</dbReference>
<keyword evidence="2 7" id="KW-0813">Transport</keyword>
<sequence>MTDARITKVARGSRLNRGQRANLHGYLLSAPSYLAITLVILIPFCAVVVFAFAEFRLIDVSQMSLGTIDWSLANMSGALRSGQFWSAIGTTAAYAVFTTLGVIGGGVIVALAMRKPFRGQHVVRALFLVPYVLPVIAAATIWRTMLNPQYGIINSFGTSVLGWEAPIAFLTTKSAQLGSLSVPVALTMVILFEIWKSTPFTFLFVTARLQNVPAELEDAAAIDGANARQRLTHIVLPQLRTVVMVLVLLRFIWSFQNFNDIYLLTQGAGGTEVMAVQVFKQLTVRADVGSAAAYGLCMTAILAVFGIAWALTNRRKEAL</sequence>
<evidence type="ECO:0000256" key="7">
    <source>
        <dbReference type="RuleBase" id="RU363032"/>
    </source>
</evidence>
<feature type="transmembrane region" description="Helical" evidence="7">
    <location>
        <begin position="33"/>
        <end position="53"/>
    </location>
</feature>
<dbReference type="Proteomes" id="UP000199220">
    <property type="component" value="Unassembled WGS sequence"/>
</dbReference>
<dbReference type="AlphaFoldDB" id="A0A1H5KNC0"/>
<dbReference type="PANTHER" id="PTHR43227">
    <property type="entry name" value="BLL4140 PROTEIN"/>
    <property type="match status" value="1"/>
</dbReference>
<dbReference type="InterPro" id="IPR035906">
    <property type="entry name" value="MetI-like_sf"/>
</dbReference>
<feature type="transmembrane region" description="Helical" evidence="7">
    <location>
        <begin position="84"/>
        <end position="113"/>
    </location>
</feature>
<dbReference type="Pfam" id="PF00528">
    <property type="entry name" value="BPD_transp_1"/>
    <property type="match status" value="1"/>
</dbReference>
<accession>A0A1H5KNC0</accession>
<dbReference type="Gene3D" id="1.10.3720.10">
    <property type="entry name" value="MetI-like"/>
    <property type="match status" value="1"/>
</dbReference>
<feature type="transmembrane region" description="Helical" evidence="7">
    <location>
        <begin position="125"/>
        <end position="145"/>
    </location>
</feature>
<dbReference type="PANTHER" id="PTHR43227:SF8">
    <property type="entry name" value="DIACETYLCHITOBIOSE UPTAKE SYSTEM PERMEASE PROTEIN DASB"/>
    <property type="match status" value="1"/>
</dbReference>
<dbReference type="PROSITE" id="PS50928">
    <property type="entry name" value="ABC_TM1"/>
    <property type="match status" value="1"/>
</dbReference>
<evidence type="ECO:0000313" key="9">
    <source>
        <dbReference type="EMBL" id="SEE65468.1"/>
    </source>
</evidence>
<reference evidence="10" key="1">
    <citation type="submission" date="2016-10" db="EMBL/GenBank/DDBJ databases">
        <authorList>
            <person name="Varghese N."/>
            <person name="Submissions S."/>
        </authorList>
    </citation>
    <scope>NUCLEOTIDE SEQUENCE [LARGE SCALE GENOMIC DNA]</scope>
    <source>
        <strain evidence="10">DSM 21368</strain>
    </source>
</reference>
<feature type="transmembrane region" description="Helical" evidence="7">
    <location>
        <begin position="291"/>
        <end position="311"/>
    </location>
</feature>
<keyword evidence="10" id="KW-1185">Reference proteome</keyword>
<evidence type="ECO:0000256" key="4">
    <source>
        <dbReference type="ARBA" id="ARBA00022692"/>
    </source>
</evidence>
<evidence type="ECO:0000256" key="6">
    <source>
        <dbReference type="ARBA" id="ARBA00023136"/>
    </source>
</evidence>
<keyword evidence="6 7" id="KW-0472">Membrane</keyword>
<evidence type="ECO:0000256" key="3">
    <source>
        <dbReference type="ARBA" id="ARBA00022475"/>
    </source>
</evidence>
<gene>
    <name evidence="9" type="ORF">SAMN04488554_2325</name>
</gene>
<dbReference type="CDD" id="cd06261">
    <property type="entry name" value="TM_PBP2"/>
    <property type="match status" value="1"/>
</dbReference>
<dbReference type="GO" id="GO:0005886">
    <property type="term" value="C:plasma membrane"/>
    <property type="evidence" value="ECO:0007669"/>
    <property type="project" value="UniProtKB-SubCell"/>
</dbReference>
<protein>
    <submittedName>
        <fullName evidence="9">Carbohydrate ABC transporter membrane protein 1, CUT1 family</fullName>
    </submittedName>
</protein>
<proteinExistence type="inferred from homology"/>
<name>A0A1H5KNC0_9MICO</name>
<evidence type="ECO:0000259" key="8">
    <source>
        <dbReference type="PROSITE" id="PS50928"/>
    </source>
</evidence>
<dbReference type="InterPro" id="IPR000515">
    <property type="entry name" value="MetI-like"/>
</dbReference>